<sequence>MHHAIEYHHFSSQGLQAGHRKRTPVGQLLRVTRGAALLRLGQHELLLPAGRCFWLCADALAAFSPLADCDYDLLSVSLRAPQPGQAGWLQASPLLDALLDSLAQWQRPQDWQGAYGHRLQVILDEVQQCPIGQQGDETLQADWQAIASGHPDALQTWAERADAPVSGDALQQQWQLLQALRLLKGGSKAAQVAGKLGYPDEAALQQACQRWGVTPGEGQ</sequence>
<dbReference type="OrthoDB" id="5916374at2"/>
<dbReference type="AlphaFoldDB" id="A0A175VME5"/>
<dbReference type="RefSeq" id="WP_061475666.1">
    <property type="nucleotide sequence ID" value="NZ_JAAKNK010000016.1"/>
</dbReference>
<organism evidence="1 2">
    <name type="scientific">Aeromonas enteropelogenes</name>
    <name type="common">Aeromonas trota</name>
    <dbReference type="NCBI Taxonomy" id="29489"/>
    <lineage>
        <taxon>Bacteria</taxon>
        <taxon>Pseudomonadati</taxon>
        <taxon>Pseudomonadota</taxon>
        <taxon>Gammaproteobacteria</taxon>
        <taxon>Aeromonadales</taxon>
        <taxon>Aeromonadaceae</taxon>
        <taxon>Aeromonas</taxon>
    </lineage>
</organism>
<reference evidence="1 2" key="1">
    <citation type="submission" date="2016-02" db="EMBL/GenBank/DDBJ databases">
        <title>Draft genome sequence of Aeromonas trota strain 1999lcr isolated from cerebrospinal fluid (CSF).</title>
        <authorList>
            <person name="Dallagassa C.B."/>
            <person name="Prediger K.C."/>
            <person name="Weiss V.A."/>
            <person name="Assis F.E."/>
            <person name="Baura V."/>
            <person name="Cruz L.M."/>
            <person name="Souza E.M."/>
            <person name="Pedrosa F.O."/>
            <person name="Fadel-Picheth C.M."/>
        </authorList>
    </citation>
    <scope>NUCLEOTIDE SEQUENCE [LARGE SCALE GENOMIC DNA]</scope>
    <source>
        <strain evidence="1 2">1999lcr</strain>
    </source>
</reference>
<comment type="caution">
    <text evidence="1">The sequence shown here is derived from an EMBL/GenBank/DDBJ whole genome shotgun (WGS) entry which is preliminary data.</text>
</comment>
<name>A0A175VME5_AEREN</name>
<proteinExistence type="predicted"/>
<dbReference type="Proteomes" id="UP000078435">
    <property type="component" value="Unassembled WGS sequence"/>
</dbReference>
<accession>A0A175VME5</accession>
<protein>
    <recommendedName>
        <fullName evidence="3">AraC family transcriptional regulator</fullName>
    </recommendedName>
</protein>
<evidence type="ECO:0008006" key="3">
    <source>
        <dbReference type="Google" id="ProtNLM"/>
    </source>
</evidence>
<gene>
    <name evidence="1" type="ORF">LCR_09715</name>
</gene>
<evidence type="ECO:0000313" key="1">
    <source>
        <dbReference type="EMBL" id="KXU81946.1"/>
    </source>
</evidence>
<dbReference type="PANTHER" id="PTHR11019:SF199">
    <property type="entry name" value="HTH-TYPE TRANSCRIPTIONAL REGULATOR NIMR"/>
    <property type="match status" value="1"/>
</dbReference>
<evidence type="ECO:0000313" key="2">
    <source>
        <dbReference type="Proteomes" id="UP000078435"/>
    </source>
</evidence>
<dbReference type="PANTHER" id="PTHR11019">
    <property type="entry name" value="HTH-TYPE TRANSCRIPTIONAL REGULATOR NIMR"/>
    <property type="match status" value="1"/>
</dbReference>
<dbReference type="EMBL" id="JMGO02000002">
    <property type="protein sequence ID" value="KXU81946.1"/>
    <property type="molecule type" value="Genomic_DNA"/>
</dbReference>